<evidence type="ECO:0000313" key="8">
    <source>
        <dbReference type="EMBL" id="MBE8721057.1"/>
    </source>
</evidence>
<comment type="caution">
    <text evidence="8">The sequence shown here is derived from an EMBL/GenBank/DDBJ whole genome shotgun (WGS) entry which is preliminary data.</text>
</comment>
<comment type="similarity">
    <text evidence="2 5">Belongs to the acyl-CoA dehydrogenase family.</text>
</comment>
<dbReference type="SUPFAM" id="SSF56645">
    <property type="entry name" value="Acyl-CoA dehydrogenase NM domain-like"/>
    <property type="match status" value="1"/>
</dbReference>
<evidence type="ECO:0000259" key="7">
    <source>
        <dbReference type="Pfam" id="PF02770"/>
    </source>
</evidence>
<evidence type="ECO:0000256" key="4">
    <source>
        <dbReference type="ARBA" id="ARBA00022827"/>
    </source>
</evidence>
<dbReference type="PANTHER" id="PTHR43884">
    <property type="entry name" value="ACYL-COA DEHYDROGENASE"/>
    <property type="match status" value="1"/>
</dbReference>
<reference evidence="8 9" key="1">
    <citation type="submission" date="2018-02" db="EMBL/GenBank/DDBJ databases">
        <title>Sphingobacterium KA21.</title>
        <authorList>
            <person name="Vasarhelyi B.M."/>
            <person name="Deshmukh S."/>
            <person name="Balint B."/>
            <person name="Kukolya J."/>
        </authorList>
    </citation>
    <scope>NUCLEOTIDE SEQUENCE [LARGE SCALE GENOMIC DNA]</scope>
    <source>
        <strain evidence="8 9">Ka21</strain>
    </source>
</reference>
<dbReference type="InterPro" id="IPR006089">
    <property type="entry name" value="Acyl-CoA_DH_CS"/>
</dbReference>
<dbReference type="InterPro" id="IPR009100">
    <property type="entry name" value="AcylCoA_DH/oxidase_NM_dom_sf"/>
</dbReference>
<dbReference type="Gene3D" id="1.20.140.10">
    <property type="entry name" value="Butyryl-CoA Dehydrogenase, subunit A, domain 3"/>
    <property type="match status" value="1"/>
</dbReference>
<gene>
    <name evidence="8" type="ORF">C4F40_10010</name>
</gene>
<evidence type="ECO:0000256" key="5">
    <source>
        <dbReference type="RuleBase" id="RU362125"/>
    </source>
</evidence>
<accession>A0ABR9T8V3</accession>
<dbReference type="RefSeq" id="WP_196940858.1">
    <property type="nucleotide sequence ID" value="NZ_MU158691.1"/>
</dbReference>
<feature type="domain" description="Acyl-CoA dehydrogenase/oxidase C-terminal" evidence="6">
    <location>
        <begin position="232"/>
        <end position="381"/>
    </location>
</feature>
<evidence type="ECO:0000256" key="1">
    <source>
        <dbReference type="ARBA" id="ARBA00001974"/>
    </source>
</evidence>
<proteinExistence type="inferred from homology"/>
<feature type="domain" description="Acyl-CoA oxidase/dehydrogenase middle" evidence="7">
    <location>
        <begin position="121"/>
        <end position="211"/>
    </location>
</feature>
<evidence type="ECO:0000256" key="3">
    <source>
        <dbReference type="ARBA" id="ARBA00022630"/>
    </source>
</evidence>
<dbReference type="PROSITE" id="PS00073">
    <property type="entry name" value="ACYL_COA_DH_2"/>
    <property type="match status" value="1"/>
</dbReference>
<evidence type="ECO:0000256" key="2">
    <source>
        <dbReference type="ARBA" id="ARBA00009347"/>
    </source>
</evidence>
<dbReference type="InterPro" id="IPR036250">
    <property type="entry name" value="AcylCo_DH-like_C"/>
</dbReference>
<dbReference type="Gene3D" id="2.40.110.10">
    <property type="entry name" value="Butyryl-CoA Dehydrogenase, subunit A, domain 2"/>
    <property type="match status" value="1"/>
</dbReference>
<sequence>MSDRYEDFISRFKQRLVELFHQESNINELSIERGLPSDVWKDIMGLSPLSVAVPEAFNGRGVKVKECLGILSAASYESLPLSLTFGINIALFLEPLAKYGLPDIQTGIFRRFIEEGAMGGLMITEPDFGSDALNMRTNFVASDSGDYKLTGQKHWQGLTGMADFWLIAARKQLSSGELARDIEFFVTDNSKVEQQIKVEHYFNNLGLYMIPYGLNTIDLTVPANQKLQPPSTGIKMMLDILHRSRLQFPGMGMGFIQRMLDEALSHCITRKVGAQKLIDLDSVQFQLSRIQSSYTLCSGMCAHSATMSGISNDLSSKGLEANSMKALVTDLMQESAQICVQLSGSSGYKIDHIAGRGIVDSRPFQIFEGSNEMLYTQISEIVIKQMKKQKEENFHLFMSQFESTNRIASRFKKHLNFSLEHTLVQRQMVVLGKVIARLVCLQYVDLMVEKGFRKDLFENSFKHIEMDVKKLLSDLSDYNNAVPIVEYHAGSNWMEYSDDAK</sequence>
<organism evidence="8 9">
    <name type="scientific">Sphingobacterium pedocola</name>
    <dbReference type="NCBI Taxonomy" id="2082722"/>
    <lineage>
        <taxon>Bacteria</taxon>
        <taxon>Pseudomonadati</taxon>
        <taxon>Bacteroidota</taxon>
        <taxon>Sphingobacteriia</taxon>
        <taxon>Sphingobacteriales</taxon>
        <taxon>Sphingobacteriaceae</taxon>
        <taxon>Sphingobacterium</taxon>
    </lineage>
</organism>
<comment type="cofactor">
    <cofactor evidence="1 5">
        <name>FAD</name>
        <dbReference type="ChEBI" id="CHEBI:57692"/>
    </cofactor>
</comment>
<dbReference type="Proteomes" id="UP000618319">
    <property type="component" value="Unassembled WGS sequence"/>
</dbReference>
<keyword evidence="4 5" id="KW-0274">FAD</keyword>
<dbReference type="InterPro" id="IPR006091">
    <property type="entry name" value="Acyl-CoA_Oxase/DH_mid-dom"/>
</dbReference>
<keyword evidence="9" id="KW-1185">Reference proteome</keyword>
<dbReference type="PANTHER" id="PTHR43884:SF12">
    <property type="entry name" value="ISOVALERYL-COA DEHYDROGENASE, MITOCHONDRIAL-RELATED"/>
    <property type="match status" value="1"/>
</dbReference>
<keyword evidence="3 5" id="KW-0285">Flavoprotein</keyword>
<evidence type="ECO:0000313" key="9">
    <source>
        <dbReference type="Proteomes" id="UP000618319"/>
    </source>
</evidence>
<dbReference type="InterPro" id="IPR037069">
    <property type="entry name" value="AcylCoA_DH/ox_N_sf"/>
</dbReference>
<name>A0ABR9T8V3_9SPHI</name>
<dbReference type="CDD" id="cd00567">
    <property type="entry name" value="ACAD"/>
    <property type="match status" value="1"/>
</dbReference>
<dbReference type="Pfam" id="PF00441">
    <property type="entry name" value="Acyl-CoA_dh_1"/>
    <property type="match status" value="1"/>
</dbReference>
<dbReference type="InterPro" id="IPR046373">
    <property type="entry name" value="Acyl-CoA_Oxase/DH_mid-dom_sf"/>
</dbReference>
<keyword evidence="5" id="KW-0560">Oxidoreductase</keyword>
<evidence type="ECO:0000259" key="6">
    <source>
        <dbReference type="Pfam" id="PF00441"/>
    </source>
</evidence>
<dbReference type="SUPFAM" id="SSF47203">
    <property type="entry name" value="Acyl-CoA dehydrogenase C-terminal domain-like"/>
    <property type="match status" value="1"/>
</dbReference>
<protein>
    <submittedName>
        <fullName evidence="8">Acyl-CoA dehydrogenase</fullName>
    </submittedName>
</protein>
<dbReference type="Gene3D" id="1.10.540.10">
    <property type="entry name" value="Acyl-CoA dehydrogenase/oxidase, N-terminal domain"/>
    <property type="match status" value="1"/>
</dbReference>
<dbReference type="EMBL" id="PSKQ01000018">
    <property type="protein sequence ID" value="MBE8721057.1"/>
    <property type="molecule type" value="Genomic_DNA"/>
</dbReference>
<dbReference type="InterPro" id="IPR009075">
    <property type="entry name" value="AcylCo_DH/oxidase_C"/>
</dbReference>
<dbReference type="Pfam" id="PF02770">
    <property type="entry name" value="Acyl-CoA_dh_M"/>
    <property type="match status" value="1"/>
</dbReference>